<sequence length="114" mass="12486">MKYMLLIYQNPAAWAALPEDERTEVMGEAGTIMGELEKSGEWVGGAGLLPPAESKGVRLRDGAPVVTDGPYIEAKEYLAGYLTVDVASEERAIEIAARWPDARYWGMEVRRVAG</sequence>
<dbReference type="SUPFAM" id="SSF54909">
    <property type="entry name" value="Dimeric alpha+beta barrel"/>
    <property type="match status" value="1"/>
</dbReference>
<dbReference type="Proteomes" id="UP000295444">
    <property type="component" value="Unassembled WGS sequence"/>
</dbReference>
<dbReference type="RefSeq" id="WP_133847525.1">
    <property type="nucleotide sequence ID" value="NZ_SNXZ01000001.1"/>
</dbReference>
<dbReference type="AlphaFoldDB" id="A0A4R6SM66"/>
<evidence type="ECO:0000256" key="1">
    <source>
        <dbReference type="ARBA" id="ARBA00007689"/>
    </source>
</evidence>
<gene>
    <name evidence="3" type="ORF">EV186_101604</name>
</gene>
<keyword evidence="4" id="KW-1185">Reference proteome</keyword>
<accession>A0A4R6SM66</accession>
<dbReference type="InterPro" id="IPR005545">
    <property type="entry name" value="YCII"/>
</dbReference>
<dbReference type="EMBL" id="SNXZ01000001">
    <property type="protein sequence ID" value="TDQ04650.1"/>
    <property type="molecule type" value="Genomic_DNA"/>
</dbReference>
<comment type="similarity">
    <text evidence="1">Belongs to the YciI family.</text>
</comment>
<evidence type="ECO:0000259" key="2">
    <source>
        <dbReference type="Pfam" id="PF03795"/>
    </source>
</evidence>
<proteinExistence type="inferred from homology"/>
<dbReference type="InterPro" id="IPR011008">
    <property type="entry name" value="Dimeric_a/b-barrel"/>
</dbReference>
<evidence type="ECO:0000313" key="3">
    <source>
        <dbReference type="EMBL" id="TDQ04650.1"/>
    </source>
</evidence>
<feature type="domain" description="YCII-related" evidence="2">
    <location>
        <begin position="1"/>
        <end position="112"/>
    </location>
</feature>
<dbReference type="Gene3D" id="3.30.70.1060">
    <property type="entry name" value="Dimeric alpha+beta barrel"/>
    <property type="match status" value="1"/>
</dbReference>
<reference evidence="3 4" key="1">
    <citation type="submission" date="2019-03" db="EMBL/GenBank/DDBJ databases">
        <title>Genomic Encyclopedia of Type Strains, Phase IV (KMG-IV): sequencing the most valuable type-strain genomes for metagenomic binning, comparative biology and taxonomic classification.</title>
        <authorList>
            <person name="Goeker M."/>
        </authorList>
    </citation>
    <scope>NUCLEOTIDE SEQUENCE [LARGE SCALE GENOMIC DNA]</scope>
    <source>
        <strain evidence="3 4">DSM 45361</strain>
    </source>
</reference>
<evidence type="ECO:0000313" key="4">
    <source>
        <dbReference type="Proteomes" id="UP000295444"/>
    </source>
</evidence>
<comment type="caution">
    <text evidence="3">The sequence shown here is derived from an EMBL/GenBank/DDBJ whole genome shotgun (WGS) entry which is preliminary data.</text>
</comment>
<name>A0A4R6SM66_LABRH</name>
<organism evidence="3 4">
    <name type="scientific">Labedaea rhizosphaerae</name>
    <dbReference type="NCBI Taxonomy" id="598644"/>
    <lineage>
        <taxon>Bacteria</taxon>
        <taxon>Bacillati</taxon>
        <taxon>Actinomycetota</taxon>
        <taxon>Actinomycetes</taxon>
        <taxon>Pseudonocardiales</taxon>
        <taxon>Pseudonocardiaceae</taxon>
        <taxon>Labedaea</taxon>
    </lineage>
</organism>
<dbReference type="OrthoDB" id="668782at2"/>
<protein>
    <recommendedName>
        <fullName evidence="2">YCII-related domain-containing protein</fullName>
    </recommendedName>
</protein>
<dbReference type="PANTHER" id="PTHR35174">
    <property type="entry name" value="BLL7171 PROTEIN-RELATED"/>
    <property type="match status" value="1"/>
</dbReference>
<dbReference type="Pfam" id="PF03795">
    <property type="entry name" value="YCII"/>
    <property type="match status" value="1"/>
</dbReference>
<dbReference type="PANTHER" id="PTHR35174:SF3">
    <property type="entry name" value="BLL7171 PROTEIN"/>
    <property type="match status" value="1"/>
</dbReference>